<reference evidence="2 3" key="1">
    <citation type="submission" date="2019-03" db="EMBL/GenBank/DDBJ databases">
        <title>First draft genome of Liparis tanakae, snailfish: a comprehensive survey of snailfish specific genes.</title>
        <authorList>
            <person name="Kim W."/>
            <person name="Song I."/>
            <person name="Jeong J.-H."/>
            <person name="Kim D."/>
            <person name="Kim S."/>
            <person name="Ryu S."/>
            <person name="Song J.Y."/>
            <person name="Lee S.K."/>
        </authorList>
    </citation>
    <scope>NUCLEOTIDE SEQUENCE [LARGE SCALE GENOMIC DNA]</scope>
    <source>
        <tissue evidence="2">Muscle</tissue>
    </source>
</reference>
<evidence type="ECO:0000256" key="1">
    <source>
        <dbReference type="SAM" id="MobiDB-lite"/>
    </source>
</evidence>
<dbReference type="AlphaFoldDB" id="A0A4Z2ITB6"/>
<accession>A0A4Z2ITB6</accession>
<feature type="compositionally biased region" description="Basic and acidic residues" evidence="1">
    <location>
        <begin position="122"/>
        <end position="151"/>
    </location>
</feature>
<dbReference type="EMBL" id="SRLO01000050">
    <property type="protein sequence ID" value="TNN80838.1"/>
    <property type="molecule type" value="Genomic_DNA"/>
</dbReference>
<protein>
    <submittedName>
        <fullName evidence="2">Uncharacterized protein</fullName>
    </submittedName>
</protein>
<sequence length="302" mass="32552">MSWKSHPKPSKLQIHNKILREGLNLAIAITAAETSSLHLPSCPDVVPSHGGPSVGRLAGQIGVLGPWLGTDPPVLILHHRRPPQPHNEASALALTWPPKAAFLARGPDGGGGEGEESLSSHTDGDKGRKGREQNGEGQKQKGGEEKREKTREVEELLQRWREGETNARRISFCLVLSVPPSTRLPSDRPSGEELLTEVEINHPSGGAAHDLDSSSEDVFPHAAAHNDGVLQGHMSRGSKHLLLERDLVSAAARQHGGAAADWKRDAGPGGRLCSVAFGFLYSRVLCMREEKEGEKNDVHLVL</sequence>
<evidence type="ECO:0000313" key="2">
    <source>
        <dbReference type="EMBL" id="TNN80838.1"/>
    </source>
</evidence>
<keyword evidence="3" id="KW-1185">Reference proteome</keyword>
<evidence type="ECO:0000313" key="3">
    <source>
        <dbReference type="Proteomes" id="UP000314294"/>
    </source>
</evidence>
<gene>
    <name evidence="2" type="ORF">EYF80_008843</name>
</gene>
<proteinExistence type="predicted"/>
<dbReference type="Proteomes" id="UP000314294">
    <property type="component" value="Unassembled WGS sequence"/>
</dbReference>
<name>A0A4Z2ITB6_9TELE</name>
<organism evidence="2 3">
    <name type="scientific">Liparis tanakae</name>
    <name type="common">Tanaka's snailfish</name>
    <dbReference type="NCBI Taxonomy" id="230148"/>
    <lineage>
        <taxon>Eukaryota</taxon>
        <taxon>Metazoa</taxon>
        <taxon>Chordata</taxon>
        <taxon>Craniata</taxon>
        <taxon>Vertebrata</taxon>
        <taxon>Euteleostomi</taxon>
        <taxon>Actinopterygii</taxon>
        <taxon>Neopterygii</taxon>
        <taxon>Teleostei</taxon>
        <taxon>Neoteleostei</taxon>
        <taxon>Acanthomorphata</taxon>
        <taxon>Eupercaria</taxon>
        <taxon>Perciformes</taxon>
        <taxon>Cottioidei</taxon>
        <taxon>Cottales</taxon>
        <taxon>Liparidae</taxon>
        <taxon>Liparis</taxon>
    </lineage>
</organism>
<feature type="region of interest" description="Disordered" evidence="1">
    <location>
        <begin position="101"/>
        <end position="151"/>
    </location>
</feature>
<comment type="caution">
    <text evidence="2">The sequence shown here is derived from an EMBL/GenBank/DDBJ whole genome shotgun (WGS) entry which is preliminary data.</text>
</comment>